<evidence type="ECO:0000313" key="3">
    <source>
        <dbReference type="Proteomes" id="UP001217918"/>
    </source>
</evidence>
<feature type="transmembrane region" description="Helical" evidence="1">
    <location>
        <begin position="7"/>
        <end position="26"/>
    </location>
</feature>
<reference evidence="2" key="1">
    <citation type="journal article" date="2023" name="Mol. Plant Microbe Interact.">
        <title>Elucidating the Obligate Nature and Biological Capacity of an Invasive Fungal Corn Pathogen.</title>
        <authorList>
            <person name="MacCready J.S."/>
            <person name="Roggenkamp E.M."/>
            <person name="Gdanetz K."/>
            <person name="Chilvers M.I."/>
        </authorList>
    </citation>
    <scope>NUCLEOTIDE SEQUENCE</scope>
    <source>
        <strain evidence="2">PM02</strain>
    </source>
</reference>
<feature type="transmembrane region" description="Helical" evidence="1">
    <location>
        <begin position="173"/>
        <end position="195"/>
    </location>
</feature>
<accession>A0AAD9ICH7</accession>
<keyword evidence="3" id="KW-1185">Reference proteome</keyword>
<feature type="transmembrane region" description="Helical" evidence="1">
    <location>
        <begin position="105"/>
        <end position="126"/>
    </location>
</feature>
<keyword evidence="1" id="KW-1133">Transmembrane helix</keyword>
<keyword evidence="1" id="KW-0472">Membrane</keyword>
<dbReference type="AlphaFoldDB" id="A0AAD9ICH7"/>
<evidence type="ECO:0000256" key="1">
    <source>
        <dbReference type="SAM" id="Phobius"/>
    </source>
</evidence>
<dbReference type="EMBL" id="JAQQPM010000008">
    <property type="protein sequence ID" value="KAK2074754.1"/>
    <property type="molecule type" value="Genomic_DNA"/>
</dbReference>
<protein>
    <submittedName>
        <fullName evidence="2">Uncharacterized protein</fullName>
    </submittedName>
</protein>
<gene>
    <name evidence="2" type="ORF">P8C59_008937</name>
</gene>
<organism evidence="2 3">
    <name type="scientific">Phyllachora maydis</name>
    <dbReference type="NCBI Taxonomy" id="1825666"/>
    <lineage>
        <taxon>Eukaryota</taxon>
        <taxon>Fungi</taxon>
        <taxon>Dikarya</taxon>
        <taxon>Ascomycota</taxon>
        <taxon>Pezizomycotina</taxon>
        <taxon>Sordariomycetes</taxon>
        <taxon>Sordariomycetidae</taxon>
        <taxon>Phyllachorales</taxon>
        <taxon>Phyllachoraceae</taxon>
        <taxon>Phyllachora</taxon>
    </lineage>
</organism>
<proteinExistence type="predicted"/>
<dbReference type="Proteomes" id="UP001217918">
    <property type="component" value="Unassembled WGS sequence"/>
</dbReference>
<evidence type="ECO:0000313" key="2">
    <source>
        <dbReference type="EMBL" id="KAK2074754.1"/>
    </source>
</evidence>
<sequence>MGTLAKIALVILGISFTVFVAFFGRLPVFRHTPVAWLHRLISVSIPNGVLAIDQKATSGRLTSCCWNFGQYIMYDRHPTVLIFFLILLIGGEYLYLPAAWPQMSLVHRIAGPIVVVLPFIFLYLAAASDPGTIDASNHRYPGFTLLPPHLSGDSKISFNEWLVIWSWALQDGVALGSVTLLAGLLSPLVWGLFWYNIWLVYSGTTTNESLKWSDWQLEMNDGFAFQRRLPLNRAKDLRLEPAWTRWPVEPEQILVRTQDGRPPRPDSNIAGEGEWERPRKLRELENLYDIGFWGNIRDIFQPFSIFRDHLTPIAEGRVRRSVKKKRRAHD</sequence>
<name>A0AAD9ICH7_9PEZI</name>
<comment type="caution">
    <text evidence="2">The sequence shown here is derived from an EMBL/GenBank/DDBJ whole genome shotgun (WGS) entry which is preliminary data.</text>
</comment>
<keyword evidence="1" id="KW-0812">Transmembrane</keyword>
<feature type="transmembrane region" description="Helical" evidence="1">
    <location>
        <begin position="80"/>
        <end position="98"/>
    </location>
</feature>